<keyword evidence="7" id="KW-0677">Repeat</keyword>
<evidence type="ECO:0000256" key="12">
    <source>
        <dbReference type="ARBA" id="ARBA00043086"/>
    </source>
</evidence>
<keyword evidence="6" id="KW-0808">Transferase</keyword>
<evidence type="ECO:0000256" key="14">
    <source>
        <dbReference type="SAM" id="MobiDB-lite"/>
    </source>
</evidence>
<dbReference type="AlphaFoldDB" id="A0AAN7Z5N5"/>
<comment type="cofactor">
    <cofactor evidence="1">
        <name>Mg(2+)</name>
        <dbReference type="ChEBI" id="CHEBI:18420"/>
    </cofactor>
</comment>
<dbReference type="SUPFAM" id="SSF48439">
    <property type="entry name" value="Protein prenylyltransferase"/>
    <property type="match status" value="1"/>
</dbReference>
<dbReference type="Pfam" id="PF01239">
    <property type="entry name" value="PPTA"/>
    <property type="match status" value="5"/>
</dbReference>
<evidence type="ECO:0000256" key="11">
    <source>
        <dbReference type="ARBA" id="ARBA00042436"/>
    </source>
</evidence>
<protein>
    <recommendedName>
        <fullName evidence="9">Protein farnesyltransferase/geranylgeranyltransferase type-1 subunit alpha</fullName>
        <ecNumber evidence="4">2.5.1.58</ecNumber>
        <ecNumber evidence="3">2.5.1.59</ecNumber>
    </recommendedName>
    <alternativeName>
        <fullName evidence="12">CAAX farnesyltransferase subunit alpha</fullName>
    </alternativeName>
    <alternativeName>
        <fullName evidence="11">FTase-alpha</fullName>
    </alternativeName>
    <alternativeName>
        <fullName evidence="10">Ras proteins prenyltransferase subunit alpha</fullName>
    </alternativeName>
    <alternativeName>
        <fullName evidence="13">Type I protein geranyl-geranyltransferase subunit alpha</fullName>
    </alternativeName>
</protein>
<gene>
    <name evidence="15" type="ORF">RRF57_006557</name>
</gene>
<dbReference type="GO" id="GO:0004662">
    <property type="term" value="F:CAAX-protein geranylgeranyltransferase activity"/>
    <property type="evidence" value="ECO:0007669"/>
    <property type="project" value="UniProtKB-EC"/>
</dbReference>
<dbReference type="EC" id="2.5.1.58" evidence="4"/>
<evidence type="ECO:0000256" key="5">
    <source>
        <dbReference type="ARBA" id="ARBA00022602"/>
    </source>
</evidence>
<evidence type="ECO:0000256" key="3">
    <source>
        <dbReference type="ARBA" id="ARBA00012700"/>
    </source>
</evidence>
<evidence type="ECO:0000256" key="6">
    <source>
        <dbReference type="ARBA" id="ARBA00022679"/>
    </source>
</evidence>
<evidence type="ECO:0000256" key="1">
    <source>
        <dbReference type="ARBA" id="ARBA00001946"/>
    </source>
</evidence>
<organism evidence="15 16">
    <name type="scientific">Xylaria bambusicola</name>
    <dbReference type="NCBI Taxonomy" id="326684"/>
    <lineage>
        <taxon>Eukaryota</taxon>
        <taxon>Fungi</taxon>
        <taxon>Dikarya</taxon>
        <taxon>Ascomycota</taxon>
        <taxon>Pezizomycotina</taxon>
        <taxon>Sordariomycetes</taxon>
        <taxon>Xylariomycetidae</taxon>
        <taxon>Xylariales</taxon>
        <taxon>Xylariaceae</taxon>
        <taxon>Xylaria</taxon>
    </lineage>
</organism>
<evidence type="ECO:0000313" key="15">
    <source>
        <dbReference type="EMBL" id="KAK5630842.1"/>
    </source>
</evidence>
<dbReference type="GO" id="GO:0004660">
    <property type="term" value="F:protein farnesyltransferase activity"/>
    <property type="evidence" value="ECO:0007669"/>
    <property type="project" value="UniProtKB-EC"/>
</dbReference>
<dbReference type="PANTHER" id="PTHR11129">
    <property type="entry name" value="PROTEIN FARNESYLTRANSFERASE ALPHA SUBUNIT/RAB GERANYLGERANYL TRANSFERASE ALPHA SUBUNIT"/>
    <property type="match status" value="1"/>
</dbReference>
<keyword evidence="8" id="KW-0460">Magnesium</keyword>
<dbReference type="EC" id="2.5.1.59" evidence="3"/>
<dbReference type="EMBL" id="JAWHQM010000017">
    <property type="protein sequence ID" value="KAK5630842.1"/>
    <property type="molecule type" value="Genomic_DNA"/>
</dbReference>
<dbReference type="Gene3D" id="1.25.40.120">
    <property type="entry name" value="Protein prenylyltransferase"/>
    <property type="match status" value="1"/>
</dbReference>
<evidence type="ECO:0000256" key="10">
    <source>
        <dbReference type="ARBA" id="ARBA00041392"/>
    </source>
</evidence>
<evidence type="ECO:0000256" key="13">
    <source>
        <dbReference type="ARBA" id="ARBA00043219"/>
    </source>
</evidence>
<keyword evidence="16" id="KW-1185">Reference proteome</keyword>
<evidence type="ECO:0000256" key="8">
    <source>
        <dbReference type="ARBA" id="ARBA00022842"/>
    </source>
</evidence>
<reference evidence="15 16" key="1">
    <citation type="submission" date="2023-10" db="EMBL/GenBank/DDBJ databases">
        <title>Draft genome sequence of Xylaria bambusicola isolate GMP-LS, the root and basal stem rot pathogen of sugarcane in Indonesia.</title>
        <authorList>
            <person name="Selvaraj P."/>
            <person name="Muralishankar V."/>
            <person name="Muruganantham S."/>
            <person name="Sp S."/>
            <person name="Haryani S."/>
            <person name="Lau K.J.X."/>
            <person name="Naqvi N.I."/>
        </authorList>
    </citation>
    <scope>NUCLEOTIDE SEQUENCE [LARGE SCALE GENOMIC DNA]</scope>
    <source>
        <strain evidence="15">GMP-LS</strain>
    </source>
</reference>
<comment type="caution">
    <text evidence="15">The sequence shown here is derived from an EMBL/GenBank/DDBJ whole genome shotgun (WGS) entry which is preliminary data.</text>
</comment>
<comment type="similarity">
    <text evidence="2">Belongs to the protein prenyltransferase subunit alpha family.</text>
</comment>
<dbReference type="GO" id="GO:0005953">
    <property type="term" value="C:CAAX-protein geranylgeranyltransferase complex"/>
    <property type="evidence" value="ECO:0007669"/>
    <property type="project" value="TreeGrafter"/>
</dbReference>
<evidence type="ECO:0000256" key="7">
    <source>
        <dbReference type="ARBA" id="ARBA00022737"/>
    </source>
</evidence>
<feature type="region of interest" description="Disordered" evidence="14">
    <location>
        <begin position="54"/>
        <end position="85"/>
    </location>
</feature>
<keyword evidence="5" id="KW-0637">Prenyltransferase</keyword>
<dbReference type="PROSITE" id="PS51147">
    <property type="entry name" value="PFTA"/>
    <property type="match status" value="5"/>
</dbReference>
<dbReference type="GO" id="GO:0005965">
    <property type="term" value="C:protein farnesyltransferase complex"/>
    <property type="evidence" value="ECO:0007669"/>
    <property type="project" value="TreeGrafter"/>
</dbReference>
<proteinExistence type="inferred from homology"/>
<evidence type="ECO:0000256" key="9">
    <source>
        <dbReference type="ARBA" id="ARBA00040965"/>
    </source>
</evidence>
<dbReference type="InterPro" id="IPR002088">
    <property type="entry name" value="Prenyl_trans_a"/>
</dbReference>
<sequence>MVSGFAREGTWKCNLPHHIPLSRFPAIPPFTRPRIRLHHITTIIAFLSAFRPPAAMPPKNKGGSSKAKEAEAKQQASVQQAPKEPQTIREIEWQQYWSTNPIHKLVEEQGLNNLSPADKRTYLNLELLRSAAHIDDLSKKGQREFWKQLSDANVPLRSAPRPKDDLWGRDRNGRPLGDYTLDEYAAHERKKSRISELDLESSFFRRDRERAHWKTKNPITGEAYTITEDDIKAEKERRQEMATLRSELYGAKPNTYANDPEWDDVVPIPQEEPEGALAAIAYADDYAEAMAYLRAVMVLKEHTPRCLRLTEDIIDMNPAHYTVWLYRFDIVKTLNIPIRDELEWLNDVSLEHLKNYQIWHHRQQLLDLHYPTLQSDEKAVAALAASELDFLISILEKDTKNYHVWSYRQYLVRKLGLWDSEDEMRSIELLISQDVRNNSAWSHRFFLVFDNPKQSTPGSHSTEYDPKVPWDIIRRELTYAEENISVAPQNQSPWNYLRGVLVKGGKPLGLVRDFAETFVHGLGEDEGKEQVRSSHALDLLADIYKEAGEKDKADLCLRRLGERWDRIRKAYWEYRRQKLDE</sequence>
<name>A0AAN7Z5N5_9PEZI</name>
<accession>A0AAN7Z5N5</accession>
<evidence type="ECO:0000313" key="16">
    <source>
        <dbReference type="Proteomes" id="UP001305414"/>
    </source>
</evidence>
<dbReference type="Proteomes" id="UP001305414">
    <property type="component" value="Unassembled WGS sequence"/>
</dbReference>
<evidence type="ECO:0000256" key="4">
    <source>
        <dbReference type="ARBA" id="ARBA00012702"/>
    </source>
</evidence>
<dbReference type="PANTHER" id="PTHR11129:SF1">
    <property type="entry name" value="PROTEIN FARNESYLTRANSFERASE_GERANYLGERANYLTRANSFERASE TYPE-1 SUBUNIT ALPHA"/>
    <property type="match status" value="1"/>
</dbReference>
<evidence type="ECO:0000256" key="2">
    <source>
        <dbReference type="ARBA" id="ARBA00006734"/>
    </source>
</evidence>